<dbReference type="PANTHER" id="PTHR23188">
    <property type="entry name" value="RNA POLYMERASE II-ASSOCIATED FACTOR 1 HOMOLOG"/>
    <property type="match status" value="1"/>
</dbReference>
<sequence>MKLEMKQRNMPTTVNDVSTSSSSFRRHSSLQDRHDEKSLKTDFLYRIKYTNALPDIPFDTKFLACPFVSLNRFVDYKPSSLEKNFKFELLAEADLGIEIDLINPDTYYIDNDADKKQHHPTDLELLEDEQANPQNIRRSQQHSKMVPWMRKTEYISSEFTRFGVAVERQETKIGYSTRKKLHNEILYRDRASQIAAINKTFDDVANHATEHPSRKGVTAVAEFPLLPDFENWSHPFALVIFDGDPIPKDEKTNSQELIGMMDEEGEQFFCVFLNGFEHDNYLFSFRGGGVFYNELETKVSLTRRKAKRFRVSFIWFLELILNVQYARC</sequence>
<evidence type="ECO:0000313" key="8">
    <source>
        <dbReference type="Proteomes" id="UP000274756"/>
    </source>
</evidence>
<evidence type="ECO:0000313" key="6">
    <source>
        <dbReference type="EMBL" id="VDN54971.1"/>
    </source>
</evidence>
<name>A0A0N4U1T1_DRAME</name>
<dbReference type="EMBL" id="UYYG01001151">
    <property type="protein sequence ID" value="VDN54971.1"/>
    <property type="molecule type" value="Genomic_DNA"/>
</dbReference>
<organism evidence="7 9">
    <name type="scientific">Dracunculus medinensis</name>
    <name type="common">Guinea worm</name>
    <dbReference type="NCBI Taxonomy" id="318479"/>
    <lineage>
        <taxon>Eukaryota</taxon>
        <taxon>Metazoa</taxon>
        <taxon>Ecdysozoa</taxon>
        <taxon>Nematoda</taxon>
        <taxon>Chromadorea</taxon>
        <taxon>Rhabditida</taxon>
        <taxon>Spirurina</taxon>
        <taxon>Dracunculoidea</taxon>
        <taxon>Dracunculidae</taxon>
        <taxon>Dracunculus</taxon>
    </lineage>
</organism>
<keyword evidence="8" id="KW-1185">Reference proteome</keyword>
<evidence type="ECO:0000313" key="7">
    <source>
        <dbReference type="Proteomes" id="UP000038040"/>
    </source>
</evidence>
<reference evidence="9" key="1">
    <citation type="submission" date="2017-02" db="UniProtKB">
        <authorList>
            <consortium name="WormBaseParasite"/>
        </authorList>
    </citation>
    <scope>IDENTIFICATION</scope>
</reference>
<dbReference type="Proteomes" id="UP000038040">
    <property type="component" value="Unplaced"/>
</dbReference>
<evidence type="ECO:0000256" key="2">
    <source>
        <dbReference type="ARBA" id="ARBA00007560"/>
    </source>
</evidence>
<dbReference type="Proteomes" id="UP000274756">
    <property type="component" value="Unassembled WGS sequence"/>
</dbReference>
<comment type="subcellular location">
    <subcellularLocation>
        <location evidence="1">Nucleus</location>
    </subcellularLocation>
</comment>
<dbReference type="STRING" id="318479.A0A0N4U1T1"/>
<reference evidence="6 8" key="2">
    <citation type="submission" date="2018-11" db="EMBL/GenBank/DDBJ databases">
        <authorList>
            <consortium name="Pathogen Informatics"/>
        </authorList>
    </citation>
    <scope>NUCLEOTIDE SEQUENCE [LARGE SCALE GENOMIC DNA]</scope>
</reference>
<dbReference type="GO" id="GO:0003682">
    <property type="term" value="F:chromatin binding"/>
    <property type="evidence" value="ECO:0007669"/>
    <property type="project" value="TreeGrafter"/>
</dbReference>
<dbReference type="GO" id="GO:0006368">
    <property type="term" value="P:transcription elongation by RNA polymerase II"/>
    <property type="evidence" value="ECO:0007669"/>
    <property type="project" value="InterPro"/>
</dbReference>
<dbReference type="GO" id="GO:0016593">
    <property type="term" value="C:Cdc73/Paf1 complex"/>
    <property type="evidence" value="ECO:0007669"/>
    <property type="project" value="InterPro"/>
</dbReference>
<dbReference type="WBParaSite" id="DME_0000058401-mRNA-1">
    <property type="protein sequence ID" value="DME_0000058401-mRNA-1"/>
    <property type="gene ID" value="DME_0000058401"/>
</dbReference>
<evidence type="ECO:0000256" key="4">
    <source>
        <dbReference type="ARBA" id="ARBA00023242"/>
    </source>
</evidence>
<feature type="region of interest" description="Disordered" evidence="5">
    <location>
        <begin position="1"/>
        <end position="33"/>
    </location>
</feature>
<keyword evidence="4" id="KW-0539">Nucleus</keyword>
<evidence type="ECO:0000256" key="1">
    <source>
        <dbReference type="ARBA" id="ARBA00004123"/>
    </source>
</evidence>
<protein>
    <recommendedName>
        <fullName evidence="3">RNA polymerase II-associated factor 1 homolog</fullName>
    </recommendedName>
</protein>
<comment type="similarity">
    <text evidence="2">Belongs to the PAF1 family.</text>
</comment>
<dbReference type="InterPro" id="IPR007133">
    <property type="entry name" value="RNA_pol_II-assoc_Paf1"/>
</dbReference>
<evidence type="ECO:0000313" key="9">
    <source>
        <dbReference type="WBParaSite" id="DME_0000058401-mRNA-1"/>
    </source>
</evidence>
<dbReference type="PANTHER" id="PTHR23188:SF12">
    <property type="entry name" value="RNA POLYMERASE II-ASSOCIATED FACTOR 1 HOMOLOG"/>
    <property type="match status" value="1"/>
</dbReference>
<evidence type="ECO:0000256" key="3">
    <source>
        <dbReference type="ARBA" id="ARBA00020462"/>
    </source>
</evidence>
<proteinExistence type="inferred from homology"/>
<accession>A0A0N4U1T1</accession>
<gene>
    <name evidence="6" type="ORF">DME_LOCUS4944</name>
</gene>
<dbReference type="AlphaFoldDB" id="A0A0N4U1T1"/>
<dbReference type="OrthoDB" id="10260285at2759"/>
<dbReference type="GO" id="GO:0000993">
    <property type="term" value="F:RNA polymerase II complex binding"/>
    <property type="evidence" value="ECO:0007669"/>
    <property type="project" value="TreeGrafter"/>
</dbReference>
<evidence type="ECO:0000256" key="5">
    <source>
        <dbReference type="SAM" id="MobiDB-lite"/>
    </source>
</evidence>
<dbReference type="Pfam" id="PF03985">
    <property type="entry name" value="Paf1"/>
    <property type="match status" value="1"/>
</dbReference>